<protein>
    <submittedName>
        <fullName evidence="2">Uncharacterized protein</fullName>
    </submittedName>
</protein>
<feature type="chain" id="PRO_5043708156" evidence="1">
    <location>
        <begin position="21"/>
        <end position="225"/>
    </location>
</feature>
<sequence>MARSILLLAVPALCFVMAESMFFPRRGFRPLPLKGIAPLPVPIPMGIRPPMMKRGPIMRRGGPIVVGGGRGGRVNNVVRTGGARNVNRNGDLIVVVNDNNHFGGGLRGGLGGIGGGLGSIGGIGGGIGAIGGGLGAIGGGLGAIGGGLGAGVMVGGLGGGMGGMGIGGGNMGLGRMGLGAGFRGDVDMGDSDRRPGNGNMGRLSRELGGSYNINDADTVVIGGRA</sequence>
<accession>A0AAV4EYB8</accession>
<proteinExistence type="predicted"/>
<evidence type="ECO:0000313" key="2">
    <source>
        <dbReference type="EMBL" id="GFR66044.1"/>
    </source>
</evidence>
<organism evidence="2 3">
    <name type="scientific">Elysia marginata</name>
    <dbReference type="NCBI Taxonomy" id="1093978"/>
    <lineage>
        <taxon>Eukaryota</taxon>
        <taxon>Metazoa</taxon>
        <taxon>Spiralia</taxon>
        <taxon>Lophotrochozoa</taxon>
        <taxon>Mollusca</taxon>
        <taxon>Gastropoda</taxon>
        <taxon>Heterobranchia</taxon>
        <taxon>Euthyneura</taxon>
        <taxon>Panpulmonata</taxon>
        <taxon>Sacoglossa</taxon>
        <taxon>Placobranchoidea</taxon>
        <taxon>Plakobranchidae</taxon>
        <taxon>Elysia</taxon>
    </lineage>
</organism>
<comment type="caution">
    <text evidence="2">The sequence shown here is derived from an EMBL/GenBank/DDBJ whole genome shotgun (WGS) entry which is preliminary data.</text>
</comment>
<name>A0AAV4EYB8_9GAST</name>
<dbReference type="Proteomes" id="UP000762676">
    <property type="component" value="Unassembled WGS sequence"/>
</dbReference>
<reference evidence="2 3" key="1">
    <citation type="journal article" date="2021" name="Elife">
        <title>Chloroplast acquisition without the gene transfer in kleptoplastic sea slugs, Plakobranchus ocellatus.</title>
        <authorList>
            <person name="Maeda T."/>
            <person name="Takahashi S."/>
            <person name="Yoshida T."/>
            <person name="Shimamura S."/>
            <person name="Takaki Y."/>
            <person name="Nagai Y."/>
            <person name="Toyoda A."/>
            <person name="Suzuki Y."/>
            <person name="Arimoto A."/>
            <person name="Ishii H."/>
            <person name="Satoh N."/>
            <person name="Nishiyama T."/>
            <person name="Hasebe M."/>
            <person name="Maruyama T."/>
            <person name="Minagawa J."/>
            <person name="Obokata J."/>
            <person name="Shigenobu S."/>
        </authorList>
    </citation>
    <scope>NUCLEOTIDE SEQUENCE [LARGE SCALE GENOMIC DNA]</scope>
</reference>
<evidence type="ECO:0000313" key="3">
    <source>
        <dbReference type="Proteomes" id="UP000762676"/>
    </source>
</evidence>
<gene>
    <name evidence="2" type="ORF">ElyMa_000217700</name>
</gene>
<dbReference type="AlphaFoldDB" id="A0AAV4EYB8"/>
<evidence type="ECO:0000256" key="1">
    <source>
        <dbReference type="SAM" id="SignalP"/>
    </source>
</evidence>
<keyword evidence="3" id="KW-1185">Reference proteome</keyword>
<keyword evidence="1" id="KW-0732">Signal</keyword>
<feature type="signal peptide" evidence="1">
    <location>
        <begin position="1"/>
        <end position="20"/>
    </location>
</feature>
<dbReference type="EMBL" id="BMAT01000426">
    <property type="protein sequence ID" value="GFR66044.1"/>
    <property type="molecule type" value="Genomic_DNA"/>
</dbReference>